<feature type="repeat" description="TPR" evidence="4">
    <location>
        <begin position="269"/>
        <end position="302"/>
    </location>
</feature>
<dbReference type="InterPro" id="IPR019734">
    <property type="entry name" value="TPR_rpt"/>
</dbReference>
<dbReference type="GO" id="GO:0005829">
    <property type="term" value="C:cytosol"/>
    <property type="evidence" value="ECO:0007669"/>
    <property type="project" value="TreeGrafter"/>
</dbReference>
<dbReference type="GO" id="GO:0008295">
    <property type="term" value="P:spermidine biosynthetic process"/>
    <property type="evidence" value="ECO:0007669"/>
    <property type="project" value="TreeGrafter"/>
</dbReference>
<dbReference type="Pfam" id="PF01564">
    <property type="entry name" value="Spermine_synth"/>
    <property type="match status" value="1"/>
</dbReference>
<evidence type="ECO:0000259" key="6">
    <source>
        <dbReference type="PROSITE" id="PS51006"/>
    </source>
</evidence>
<dbReference type="Proteomes" id="UP000191663">
    <property type="component" value="Unassembled WGS sequence"/>
</dbReference>
<evidence type="ECO:0000256" key="3">
    <source>
        <dbReference type="ARBA" id="ARBA00023115"/>
    </source>
</evidence>
<evidence type="ECO:0000256" key="1">
    <source>
        <dbReference type="ARBA" id="ARBA00007867"/>
    </source>
</evidence>
<comment type="similarity">
    <text evidence="1">Belongs to the spermidine/spermine synthase family.</text>
</comment>
<dbReference type="CDD" id="cd02440">
    <property type="entry name" value="AdoMet_MTases"/>
    <property type="match status" value="1"/>
</dbReference>
<dbReference type="PANTHER" id="PTHR11558">
    <property type="entry name" value="SPERMIDINE/SPERMINE SYNTHASE"/>
    <property type="match status" value="1"/>
</dbReference>
<evidence type="ECO:0000256" key="4">
    <source>
        <dbReference type="PROSITE-ProRule" id="PRU00339"/>
    </source>
</evidence>
<name>A0A1V4QEE5_UNCW3</name>
<dbReference type="EMBL" id="MUKB01000087">
    <property type="protein sequence ID" value="OPX17723.1"/>
    <property type="molecule type" value="Genomic_DNA"/>
</dbReference>
<dbReference type="PROSITE" id="PS51006">
    <property type="entry name" value="PABS_2"/>
    <property type="match status" value="1"/>
</dbReference>
<dbReference type="Gene3D" id="3.40.50.150">
    <property type="entry name" value="Vaccinia Virus protein VP39"/>
    <property type="match status" value="1"/>
</dbReference>
<protein>
    <recommendedName>
        <fullName evidence="6">PABS domain-containing protein</fullName>
    </recommendedName>
</protein>
<dbReference type="PROSITE" id="PS50005">
    <property type="entry name" value="TPR"/>
    <property type="match status" value="1"/>
</dbReference>
<evidence type="ECO:0000256" key="5">
    <source>
        <dbReference type="PROSITE-ProRule" id="PRU00354"/>
    </source>
</evidence>
<keyword evidence="4" id="KW-0802">TPR repeat</keyword>
<evidence type="ECO:0000256" key="2">
    <source>
        <dbReference type="ARBA" id="ARBA00022679"/>
    </source>
</evidence>
<dbReference type="InterPro" id="IPR030374">
    <property type="entry name" value="PABS"/>
</dbReference>
<dbReference type="PANTHER" id="PTHR11558:SF11">
    <property type="entry name" value="SPERMIDINE SYNTHASE"/>
    <property type="match status" value="1"/>
</dbReference>
<feature type="active site" description="Proton acceptor" evidence="5">
    <location>
        <position position="94"/>
    </location>
</feature>
<proteinExistence type="inferred from homology"/>
<dbReference type="AlphaFoldDB" id="A0A1V4QEE5"/>
<keyword evidence="2 5" id="KW-0808">Transferase</keyword>
<dbReference type="InterPro" id="IPR029063">
    <property type="entry name" value="SAM-dependent_MTases_sf"/>
</dbReference>
<dbReference type="InterPro" id="IPR001045">
    <property type="entry name" value="Spermi_synthase"/>
</dbReference>
<evidence type="ECO:0000313" key="8">
    <source>
        <dbReference type="Proteomes" id="UP000191663"/>
    </source>
</evidence>
<keyword evidence="3 5" id="KW-0620">Polyamine biosynthesis</keyword>
<feature type="domain" description="PABS" evidence="6">
    <location>
        <begin position="1"/>
        <end position="175"/>
    </location>
</feature>
<sequence length="320" mass="36622">MVKMLGELPFLFNPEAETALVIGFGIGITSSTIAWHPVKRLDCVEICPGVKPAAKYFARFNRNIVHNPKVNFIAGDGRNYLLLTDKKYDIISCDPTHPALGCGSLYTLEFFRLCKAHLNQNGVIAQYLPLHKLSNEEFKTAIKTFATVFPHTTIWLAHSHGILLGTPKKATIDFQKLKNVLFELADDILNDPYLFASSIMLDEDAVKELTQAHPINTDNRPYLEYFTPQSIIPENWTTNLKSLISLRSNPQNVIKNIEDSEKFFRYLRGQEYFLKGLIAQNRRDIKGVIHFFKKALEVNPENNEIEIFLHHILSQYYPKK</sequence>
<evidence type="ECO:0000313" key="7">
    <source>
        <dbReference type="EMBL" id="OPX17723.1"/>
    </source>
</evidence>
<comment type="caution">
    <text evidence="7">The sequence shown here is derived from an EMBL/GenBank/DDBJ whole genome shotgun (WGS) entry which is preliminary data.</text>
</comment>
<reference evidence="8" key="1">
    <citation type="submission" date="2017-01" db="EMBL/GenBank/DDBJ databases">
        <title>Novel pathways for hydrocarbon cycling and metabolic interdependencies in hydrothermal sediment communities.</title>
        <authorList>
            <person name="Dombrowski N."/>
            <person name="Seitz K."/>
            <person name="Teske A."/>
            <person name="Baker B."/>
        </authorList>
    </citation>
    <scope>NUCLEOTIDE SEQUENCE [LARGE SCALE GENOMIC DNA]</scope>
</reference>
<dbReference type="GO" id="GO:0004766">
    <property type="term" value="F:spermidine synthase activity"/>
    <property type="evidence" value="ECO:0007669"/>
    <property type="project" value="TreeGrafter"/>
</dbReference>
<organism evidence="7 8">
    <name type="scientific">candidate division WOR-3 bacterium 4484_100</name>
    <dbReference type="NCBI Taxonomy" id="1936077"/>
    <lineage>
        <taxon>Bacteria</taxon>
        <taxon>Bacteria division WOR-3</taxon>
    </lineage>
</organism>
<accession>A0A1V4QEE5</accession>
<gene>
    <name evidence="7" type="ORF">BXT86_05040</name>
</gene>
<dbReference type="SUPFAM" id="SSF53335">
    <property type="entry name" value="S-adenosyl-L-methionine-dependent methyltransferases"/>
    <property type="match status" value="1"/>
</dbReference>